<protein>
    <submittedName>
        <fullName evidence="1">Uncharacterized protein</fullName>
    </submittedName>
</protein>
<proteinExistence type="predicted"/>
<dbReference type="AlphaFoldDB" id="A0A3B0Z4I6"/>
<evidence type="ECO:0000313" key="1">
    <source>
        <dbReference type="EMBL" id="VAW82462.1"/>
    </source>
</evidence>
<reference evidence="1" key="1">
    <citation type="submission" date="2018-06" db="EMBL/GenBank/DDBJ databases">
        <authorList>
            <person name="Zhirakovskaya E."/>
        </authorList>
    </citation>
    <scope>NUCLEOTIDE SEQUENCE</scope>
</reference>
<organism evidence="1">
    <name type="scientific">hydrothermal vent metagenome</name>
    <dbReference type="NCBI Taxonomy" id="652676"/>
    <lineage>
        <taxon>unclassified sequences</taxon>
        <taxon>metagenomes</taxon>
        <taxon>ecological metagenomes</taxon>
    </lineage>
</organism>
<gene>
    <name evidence="1" type="ORF">MNBD_GAMMA13-1131</name>
</gene>
<dbReference type="EMBL" id="UOFK01000320">
    <property type="protein sequence ID" value="VAW82462.1"/>
    <property type="molecule type" value="Genomic_DNA"/>
</dbReference>
<sequence length="97" mass="11096">MSWCSARSECEVIFESNNRREHTKRCPSLFTIVRIDITVASADSNSWKSLNCPCSESSFIRKDIRILPTGKVVHVLVKLVEKAFWPMIDVALLVKAW</sequence>
<accession>A0A3B0Z4I6</accession>
<name>A0A3B0Z4I6_9ZZZZ</name>